<evidence type="ECO:0000313" key="2">
    <source>
        <dbReference type="EMBL" id="KAB7496649.1"/>
    </source>
</evidence>
<dbReference type="PANTHER" id="PTHR21530:SF7">
    <property type="entry name" value="TRAB DOMAIN-CONTAINING PROTEIN"/>
    <property type="match status" value="1"/>
</dbReference>
<dbReference type="Proteomes" id="UP000326759">
    <property type="component" value="Unassembled WGS sequence"/>
</dbReference>
<comment type="caution">
    <text evidence="2">The sequence shown here is derived from an EMBL/GenBank/DDBJ whole genome shotgun (WGS) entry which is preliminary data.</text>
</comment>
<dbReference type="CDD" id="cd14726">
    <property type="entry name" value="TraB_PrgY-like"/>
    <property type="match status" value="1"/>
</dbReference>
<feature type="region of interest" description="Disordered" evidence="1">
    <location>
        <begin position="88"/>
        <end position="124"/>
    </location>
</feature>
<keyword evidence="3" id="KW-1185">Reference proteome</keyword>
<reference evidence="2 3" key="1">
    <citation type="journal article" date="2019" name="PLoS Biol.">
        <title>Sex chromosomes control vertical transmission of feminizing Wolbachia symbionts in an isopod.</title>
        <authorList>
            <person name="Becking T."/>
            <person name="Chebbi M.A."/>
            <person name="Giraud I."/>
            <person name="Moumen B."/>
            <person name="Laverre T."/>
            <person name="Caubet Y."/>
            <person name="Peccoud J."/>
            <person name="Gilbert C."/>
            <person name="Cordaux R."/>
        </authorList>
    </citation>
    <scope>NUCLEOTIDE SEQUENCE [LARGE SCALE GENOMIC DNA]</scope>
    <source>
        <strain evidence="2">ANa2</strain>
        <tissue evidence="2">Whole body excluding digestive tract and cuticle</tissue>
    </source>
</reference>
<dbReference type="InterPro" id="IPR046345">
    <property type="entry name" value="TraB_PrgY-like"/>
</dbReference>
<feature type="region of interest" description="Disordered" evidence="1">
    <location>
        <begin position="1"/>
        <end position="61"/>
    </location>
</feature>
<dbReference type="OrthoDB" id="48306at2759"/>
<proteinExistence type="predicted"/>
<dbReference type="AlphaFoldDB" id="A0A5N5SSK0"/>
<dbReference type="InterPro" id="IPR002816">
    <property type="entry name" value="TraB/PrgY/GumN_fam"/>
</dbReference>
<evidence type="ECO:0000256" key="1">
    <source>
        <dbReference type="SAM" id="MobiDB-lite"/>
    </source>
</evidence>
<protein>
    <submittedName>
        <fullName evidence="2">TraB domain-containing protein</fullName>
    </submittedName>
</protein>
<dbReference type="Pfam" id="PF01963">
    <property type="entry name" value="TraB_PrgY_gumN"/>
    <property type="match status" value="1"/>
</dbReference>
<accession>A0A5N5SSK0</accession>
<evidence type="ECO:0000313" key="3">
    <source>
        <dbReference type="Proteomes" id="UP000326759"/>
    </source>
</evidence>
<feature type="compositionally biased region" description="Polar residues" evidence="1">
    <location>
        <begin position="10"/>
        <end position="29"/>
    </location>
</feature>
<sequence length="468" mass="51882">MDDSHLKPSAGSSPLITPDSDSALGTLSDITPDDENSNINSLTNCDSKGDMEEESEGESVVSASMQFALTPIVANIQNGKESPAAEIASSGVPVHVKHQKLNPSATQKRKRDLQEEKLSPENKQEELPYIELPETVSRLTNEYGSEVYLVGTAHFSLESQEDVSKTIRRVHPDIVMVELCKSRTAVLQLDEETILNESKSLDFNKMCVIIRQHGKIQGILYLLLLSVSAHITKQLGMAPGGEFRAAFAEARRSAPGCLIQLGDRPIQITLSRALASLSVWQKMKLMWHIMASKEPISKEEVEKCKQKDFIEEMLAEMTGQFPAISEVFVRERDIYLTKSLQTAAQPIPDPRSLSGFSPRVVVGVVGIGHVQGIKEHWGKVTDDDIPPIMRIPPPTLSDKIFKITIRIGFYGIVAFGIYKCLPRTAKESVSSVVQSSVAYVSKFKSVCLLEVKRIYFLNIFLNTLMKRL</sequence>
<dbReference type="EMBL" id="SEYY01021159">
    <property type="protein sequence ID" value="KAB7496649.1"/>
    <property type="molecule type" value="Genomic_DNA"/>
</dbReference>
<name>A0A5N5SSK0_9CRUS</name>
<gene>
    <name evidence="2" type="primary">Trabd</name>
    <name evidence="2" type="ORF">Anas_11727</name>
</gene>
<feature type="compositionally biased region" description="Basic and acidic residues" evidence="1">
    <location>
        <begin position="112"/>
        <end position="124"/>
    </location>
</feature>
<organism evidence="2 3">
    <name type="scientific">Armadillidium nasatum</name>
    <dbReference type="NCBI Taxonomy" id="96803"/>
    <lineage>
        <taxon>Eukaryota</taxon>
        <taxon>Metazoa</taxon>
        <taxon>Ecdysozoa</taxon>
        <taxon>Arthropoda</taxon>
        <taxon>Crustacea</taxon>
        <taxon>Multicrustacea</taxon>
        <taxon>Malacostraca</taxon>
        <taxon>Eumalacostraca</taxon>
        <taxon>Peracarida</taxon>
        <taxon>Isopoda</taxon>
        <taxon>Oniscidea</taxon>
        <taxon>Crinocheta</taxon>
        <taxon>Armadillidiidae</taxon>
        <taxon>Armadillidium</taxon>
    </lineage>
</organism>
<dbReference type="PANTHER" id="PTHR21530">
    <property type="entry name" value="PHEROMONE SHUTDOWN PROTEIN"/>
    <property type="match status" value="1"/>
</dbReference>